<evidence type="ECO:0000256" key="4">
    <source>
        <dbReference type="PROSITE-ProRule" id="PRU01161"/>
    </source>
</evidence>
<keyword evidence="1 4" id="KW-0378">Hydrolase</keyword>
<comment type="caution">
    <text evidence="6">The sequence shown here is derived from an EMBL/GenBank/DDBJ whole genome shotgun (WGS) entry which is preliminary data.</text>
</comment>
<dbReference type="PANTHER" id="PTHR14226">
    <property type="entry name" value="NEUROPATHY TARGET ESTERASE/SWISS CHEESE D.MELANOGASTER"/>
    <property type="match status" value="1"/>
</dbReference>
<accession>A0AAW7M337</accession>
<feature type="short sequence motif" description="DGA/G" evidence="4">
    <location>
        <begin position="159"/>
        <end position="161"/>
    </location>
</feature>
<dbReference type="InterPro" id="IPR016035">
    <property type="entry name" value="Acyl_Trfase/lysoPLipase"/>
</dbReference>
<dbReference type="InterPro" id="IPR002641">
    <property type="entry name" value="PNPLA_dom"/>
</dbReference>
<dbReference type="RefSeq" id="WP_301121810.1">
    <property type="nucleotide sequence ID" value="NZ_JAUHPX010000010.1"/>
</dbReference>
<reference evidence="6" key="1">
    <citation type="submission" date="2023-06" db="EMBL/GenBank/DDBJ databases">
        <title>Sysu t00039.</title>
        <authorList>
            <person name="Gao L."/>
            <person name="Fang B.-Z."/>
            <person name="Li W.-J."/>
        </authorList>
    </citation>
    <scope>NUCLEOTIDE SEQUENCE</scope>
    <source>
        <strain evidence="6">SYSU T00039</strain>
    </source>
</reference>
<protein>
    <submittedName>
        <fullName evidence="6">Patatin-like phospholipase family protein</fullName>
    </submittedName>
</protein>
<evidence type="ECO:0000256" key="3">
    <source>
        <dbReference type="ARBA" id="ARBA00023098"/>
    </source>
</evidence>
<feature type="domain" description="PNPLA" evidence="5">
    <location>
        <begin position="12"/>
        <end position="172"/>
    </location>
</feature>
<feature type="active site" description="Proton acceptor" evidence="4">
    <location>
        <position position="159"/>
    </location>
</feature>
<dbReference type="PANTHER" id="PTHR14226:SF29">
    <property type="entry name" value="NEUROPATHY TARGET ESTERASE SWS"/>
    <property type="match status" value="1"/>
</dbReference>
<name>A0AAW7M337_9MICO</name>
<proteinExistence type="predicted"/>
<dbReference type="AlphaFoldDB" id="A0AAW7M337"/>
<dbReference type="InterPro" id="IPR050301">
    <property type="entry name" value="NTE"/>
</dbReference>
<gene>
    <name evidence="6" type="ORF">QQX10_13195</name>
</gene>
<evidence type="ECO:0000313" key="6">
    <source>
        <dbReference type="EMBL" id="MDN4489124.1"/>
    </source>
</evidence>
<dbReference type="EMBL" id="JAUHPX010000010">
    <property type="protein sequence ID" value="MDN4489124.1"/>
    <property type="molecule type" value="Genomic_DNA"/>
</dbReference>
<dbReference type="SUPFAM" id="SSF52151">
    <property type="entry name" value="FabD/lysophospholipase-like"/>
    <property type="match status" value="1"/>
</dbReference>
<keyword evidence="7" id="KW-1185">Reference proteome</keyword>
<dbReference type="Pfam" id="PF01734">
    <property type="entry name" value="Patatin"/>
    <property type="match status" value="1"/>
</dbReference>
<feature type="active site" description="Nucleophile" evidence="4">
    <location>
        <position position="45"/>
    </location>
</feature>
<organism evidence="6 7">
    <name type="scientific">Demequina lignilytica</name>
    <dbReference type="NCBI Taxonomy" id="3051663"/>
    <lineage>
        <taxon>Bacteria</taxon>
        <taxon>Bacillati</taxon>
        <taxon>Actinomycetota</taxon>
        <taxon>Actinomycetes</taxon>
        <taxon>Micrococcales</taxon>
        <taxon>Demequinaceae</taxon>
        <taxon>Demequina</taxon>
    </lineage>
</organism>
<dbReference type="Gene3D" id="3.40.1090.10">
    <property type="entry name" value="Cytosolic phospholipase A2 catalytic domain"/>
    <property type="match status" value="2"/>
</dbReference>
<dbReference type="Proteomes" id="UP001172737">
    <property type="component" value="Unassembled WGS sequence"/>
</dbReference>
<sequence>MIDLRDAPALGLALGGGGTLGGAHIGVLQVLQERGITPAYIAGTSSGALVGAAYAMGIDPHRLEELLLGIRWTDVARVPRRPGAGLLDAEALRASVTGLIGGDVAIEDMPMPFVAVATDLASRTARVFDRGSLIDALRASISVPGVFRPVRIDGRRLADGGLIANVPLQAALDMGASPVIAVRVAPEWDVPGYSSAAALRALEARPDVLAIAPNLRGRQWWQTKDLDRVVEAGRAATEAALEE</sequence>
<evidence type="ECO:0000256" key="1">
    <source>
        <dbReference type="ARBA" id="ARBA00022801"/>
    </source>
</evidence>
<feature type="short sequence motif" description="GXSXG" evidence="4">
    <location>
        <begin position="43"/>
        <end position="47"/>
    </location>
</feature>
<feature type="short sequence motif" description="GXGXXG" evidence="4">
    <location>
        <begin position="16"/>
        <end position="21"/>
    </location>
</feature>
<keyword evidence="3 4" id="KW-0443">Lipid metabolism</keyword>
<dbReference type="GO" id="GO:0016787">
    <property type="term" value="F:hydrolase activity"/>
    <property type="evidence" value="ECO:0007669"/>
    <property type="project" value="UniProtKB-UniRule"/>
</dbReference>
<evidence type="ECO:0000313" key="7">
    <source>
        <dbReference type="Proteomes" id="UP001172737"/>
    </source>
</evidence>
<dbReference type="GO" id="GO:0016042">
    <property type="term" value="P:lipid catabolic process"/>
    <property type="evidence" value="ECO:0007669"/>
    <property type="project" value="UniProtKB-UniRule"/>
</dbReference>
<dbReference type="PROSITE" id="PS51635">
    <property type="entry name" value="PNPLA"/>
    <property type="match status" value="1"/>
</dbReference>
<evidence type="ECO:0000259" key="5">
    <source>
        <dbReference type="PROSITE" id="PS51635"/>
    </source>
</evidence>
<keyword evidence="2 4" id="KW-0442">Lipid degradation</keyword>
<evidence type="ECO:0000256" key="2">
    <source>
        <dbReference type="ARBA" id="ARBA00022963"/>
    </source>
</evidence>